<reference evidence="3 4" key="1">
    <citation type="journal article" date="2015" name="Genome Announc.">
        <title>Expanding the biotechnology potential of lactobacilli through comparative genomics of 213 strains and associated genera.</title>
        <authorList>
            <person name="Sun Z."/>
            <person name="Harris H.M."/>
            <person name="McCann A."/>
            <person name="Guo C."/>
            <person name="Argimon S."/>
            <person name="Zhang W."/>
            <person name="Yang X."/>
            <person name="Jeffery I.B."/>
            <person name="Cooney J.C."/>
            <person name="Kagawa T.F."/>
            <person name="Liu W."/>
            <person name="Song Y."/>
            <person name="Salvetti E."/>
            <person name="Wrobel A."/>
            <person name="Rasinkangas P."/>
            <person name="Parkhill J."/>
            <person name="Rea M.C."/>
            <person name="O'Sullivan O."/>
            <person name="Ritari J."/>
            <person name="Douillard F.P."/>
            <person name="Paul Ross R."/>
            <person name="Yang R."/>
            <person name="Briner A.E."/>
            <person name="Felis G.E."/>
            <person name="de Vos W.M."/>
            <person name="Barrangou R."/>
            <person name="Klaenhammer T.R."/>
            <person name="Caufield P.W."/>
            <person name="Cui Y."/>
            <person name="Zhang H."/>
            <person name="O'Toole P.W."/>
        </authorList>
    </citation>
    <scope>NUCLEOTIDE SEQUENCE [LARGE SCALE GENOMIC DNA]</scope>
    <source>
        <strain evidence="3 4">DSM 18933</strain>
    </source>
</reference>
<dbReference type="PATRIC" id="fig|1423755.3.peg.1048"/>
<dbReference type="InterPro" id="IPR004401">
    <property type="entry name" value="YbaB/EbfC"/>
</dbReference>
<name>A0A0R1WKH3_9LACO</name>
<keyword evidence="1 2" id="KW-0238">DNA-binding</keyword>
<protein>
    <recommendedName>
        <fullName evidence="2">Nucleoid-associated protein FC40_GL000991</fullName>
    </recommendedName>
</protein>
<evidence type="ECO:0000313" key="4">
    <source>
        <dbReference type="Proteomes" id="UP000051054"/>
    </source>
</evidence>
<organism evidence="3 4">
    <name type="scientific">Ligilactobacillus hayakitensis DSM 18933 = JCM 14209</name>
    <dbReference type="NCBI Taxonomy" id="1423755"/>
    <lineage>
        <taxon>Bacteria</taxon>
        <taxon>Bacillati</taxon>
        <taxon>Bacillota</taxon>
        <taxon>Bacilli</taxon>
        <taxon>Lactobacillales</taxon>
        <taxon>Lactobacillaceae</taxon>
        <taxon>Ligilactobacillus</taxon>
    </lineage>
</organism>
<dbReference type="eggNOG" id="COG0718">
    <property type="taxonomic scope" value="Bacteria"/>
</dbReference>
<comment type="subcellular location">
    <subcellularLocation>
        <location evidence="2">Cytoplasm</location>
        <location evidence="2">Nucleoid</location>
    </subcellularLocation>
</comment>
<dbReference type="STRING" id="1423755.FC40_GL000991"/>
<dbReference type="PANTHER" id="PTHR33449">
    <property type="entry name" value="NUCLEOID-ASSOCIATED PROTEIN YBAB"/>
    <property type="match status" value="1"/>
</dbReference>
<keyword evidence="4" id="KW-1185">Reference proteome</keyword>
<dbReference type="PANTHER" id="PTHR33449:SF1">
    <property type="entry name" value="NUCLEOID-ASSOCIATED PROTEIN YBAB"/>
    <property type="match status" value="1"/>
</dbReference>
<sequence>MMRGMNMQGMLKQMQKLQKNMKADQDKLNETVFEGHSANDIVVVKFTGDRKMTDISIKEEAVDPDDVDMLQDLVIMAVNDAMDKINEETQRTMGKYSQNIPGF</sequence>
<comment type="subunit">
    <text evidence="2">Homodimer.</text>
</comment>
<evidence type="ECO:0000256" key="2">
    <source>
        <dbReference type="HAMAP-Rule" id="MF_00274"/>
    </source>
</evidence>
<accession>A0A0R1WKH3</accession>
<dbReference type="GO" id="GO:0003677">
    <property type="term" value="F:DNA binding"/>
    <property type="evidence" value="ECO:0007669"/>
    <property type="project" value="UniProtKB-UniRule"/>
</dbReference>
<dbReference type="Gene3D" id="3.30.1310.10">
    <property type="entry name" value="Nucleoid-associated protein YbaB-like domain"/>
    <property type="match status" value="1"/>
</dbReference>
<dbReference type="InterPro" id="IPR036894">
    <property type="entry name" value="YbaB-like_sf"/>
</dbReference>
<keyword evidence="2" id="KW-0963">Cytoplasm</keyword>
<dbReference type="GO" id="GO:0005829">
    <property type="term" value="C:cytosol"/>
    <property type="evidence" value="ECO:0007669"/>
    <property type="project" value="TreeGrafter"/>
</dbReference>
<dbReference type="HAMAP" id="MF_00274">
    <property type="entry name" value="DNA_YbaB_EbfC"/>
    <property type="match status" value="1"/>
</dbReference>
<dbReference type="Proteomes" id="UP000051054">
    <property type="component" value="Unassembled WGS sequence"/>
</dbReference>
<dbReference type="NCBIfam" id="TIGR00103">
    <property type="entry name" value="DNA_YbaB_EbfC"/>
    <property type="match status" value="1"/>
</dbReference>
<evidence type="ECO:0000256" key="1">
    <source>
        <dbReference type="ARBA" id="ARBA00023125"/>
    </source>
</evidence>
<dbReference type="AlphaFoldDB" id="A0A0R1WKH3"/>
<gene>
    <name evidence="3" type="ORF">FC40_GL000991</name>
</gene>
<dbReference type="SUPFAM" id="SSF82607">
    <property type="entry name" value="YbaB-like"/>
    <property type="match status" value="1"/>
</dbReference>
<proteinExistence type="inferred from homology"/>
<evidence type="ECO:0000313" key="3">
    <source>
        <dbReference type="EMBL" id="KRM18311.1"/>
    </source>
</evidence>
<comment type="caution">
    <text evidence="3">The sequence shown here is derived from an EMBL/GenBank/DDBJ whole genome shotgun (WGS) entry which is preliminary data.</text>
</comment>
<dbReference type="GO" id="GO:0043590">
    <property type="term" value="C:bacterial nucleoid"/>
    <property type="evidence" value="ECO:0007669"/>
    <property type="project" value="UniProtKB-UniRule"/>
</dbReference>
<comment type="similarity">
    <text evidence="2">Belongs to the YbaB/EbfC family.</text>
</comment>
<comment type="function">
    <text evidence="2">Binds to DNA and alters its conformation. May be involved in regulation of gene expression, nucleoid organization and DNA protection.</text>
</comment>
<dbReference type="PIRSF" id="PIRSF004555">
    <property type="entry name" value="UCP004555"/>
    <property type="match status" value="1"/>
</dbReference>
<dbReference type="Pfam" id="PF02575">
    <property type="entry name" value="YbaB_DNA_bd"/>
    <property type="match status" value="1"/>
</dbReference>
<dbReference type="EMBL" id="AZGD01000095">
    <property type="protein sequence ID" value="KRM18311.1"/>
    <property type="molecule type" value="Genomic_DNA"/>
</dbReference>